<feature type="modified residue" description="N6-(pyridoxal phosphate)lysine" evidence="5">
    <location>
        <position position="39"/>
    </location>
</feature>
<gene>
    <name evidence="7" type="ORF">C2869_21540</name>
</gene>
<evidence type="ECO:0000256" key="3">
    <source>
        <dbReference type="ARBA" id="ARBA00022898"/>
    </source>
</evidence>
<evidence type="ECO:0000256" key="4">
    <source>
        <dbReference type="PIRSR" id="PIRSR006278-1"/>
    </source>
</evidence>
<dbReference type="Gene3D" id="3.40.50.1100">
    <property type="match status" value="2"/>
</dbReference>
<feature type="domain" description="Tryptophan synthase beta chain-like PALP" evidence="6">
    <location>
        <begin position="6"/>
        <end position="280"/>
    </location>
</feature>
<dbReference type="PANTHER" id="PTHR43780">
    <property type="entry name" value="1-AMINOCYCLOPROPANE-1-CARBOXYLATE DEAMINASE-RELATED"/>
    <property type="match status" value="1"/>
</dbReference>
<protein>
    <submittedName>
        <fullName evidence="7">1-aminocyclopropane-1-carboxylate deaminase</fullName>
    </submittedName>
</protein>
<dbReference type="Proteomes" id="UP000244441">
    <property type="component" value="Chromosome"/>
</dbReference>
<organism evidence="7 8">
    <name type="scientific">Saccharobesus litoralis</name>
    <dbReference type="NCBI Taxonomy" id="2172099"/>
    <lineage>
        <taxon>Bacteria</taxon>
        <taxon>Pseudomonadati</taxon>
        <taxon>Pseudomonadota</taxon>
        <taxon>Gammaproteobacteria</taxon>
        <taxon>Alteromonadales</taxon>
        <taxon>Alteromonadaceae</taxon>
        <taxon>Saccharobesus</taxon>
    </lineage>
</organism>
<evidence type="ECO:0000256" key="1">
    <source>
        <dbReference type="ARBA" id="ARBA00001933"/>
    </source>
</evidence>
<dbReference type="EMBL" id="CP026604">
    <property type="protein sequence ID" value="AWB68823.1"/>
    <property type="molecule type" value="Genomic_DNA"/>
</dbReference>
<comment type="similarity">
    <text evidence="2">Belongs to the ACC deaminase/D-cysteine desulfhydrase family.</text>
</comment>
<keyword evidence="3 5" id="KW-0663">Pyridoxal phosphate</keyword>
<dbReference type="RefSeq" id="WP_108604876.1">
    <property type="nucleotide sequence ID" value="NZ_CP026604.1"/>
</dbReference>
<evidence type="ECO:0000313" key="7">
    <source>
        <dbReference type="EMBL" id="AWB68823.1"/>
    </source>
</evidence>
<dbReference type="PANTHER" id="PTHR43780:SF2">
    <property type="entry name" value="1-AMINOCYCLOPROPANE-1-CARBOXYLATE DEAMINASE-RELATED"/>
    <property type="match status" value="1"/>
</dbReference>
<dbReference type="InterPro" id="IPR036052">
    <property type="entry name" value="TrpB-like_PALP_sf"/>
</dbReference>
<dbReference type="OrthoDB" id="9801249at2"/>
<name>A0A2S0VX99_9ALTE</name>
<dbReference type="InterPro" id="IPR027278">
    <property type="entry name" value="ACCD_DCysDesulf"/>
</dbReference>
<reference evidence="7 8" key="1">
    <citation type="submission" date="2018-01" db="EMBL/GenBank/DDBJ databases">
        <title>Genome sequence of a Cantenovulum-like bacteria.</title>
        <authorList>
            <person name="Tan W.R."/>
            <person name="Lau N.-S."/>
            <person name="Go F."/>
            <person name="Amirul A.-A.A."/>
        </authorList>
    </citation>
    <scope>NUCLEOTIDE SEQUENCE [LARGE SCALE GENOMIC DNA]</scope>
    <source>
        <strain evidence="7 8">CCB-QB4</strain>
    </source>
</reference>
<dbReference type="InterPro" id="IPR001926">
    <property type="entry name" value="TrpB-like_PALP"/>
</dbReference>
<dbReference type="Pfam" id="PF00291">
    <property type="entry name" value="PALP"/>
    <property type="match status" value="1"/>
</dbReference>
<keyword evidence="8" id="KW-1185">Reference proteome</keyword>
<evidence type="ECO:0000256" key="2">
    <source>
        <dbReference type="ARBA" id="ARBA00008639"/>
    </source>
</evidence>
<comment type="cofactor">
    <cofactor evidence="1">
        <name>pyridoxal 5'-phosphate</name>
        <dbReference type="ChEBI" id="CHEBI:597326"/>
    </cofactor>
</comment>
<dbReference type="GO" id="GO:0019148">
    <property type="term" value="F:D-cysteine desulfhydrase activity"/>
    <property type="evidence" value="ECO:0007669"/>
    <property type="project" value="TreeGrafter"/>
</dbReference>
<evidence type="ECO:0000313" key="8">
    <source>
        <dbReference type="Proteomes" id="UP000244441"/>
    </source>
</evidence>
<dbReference type="AlphaFoldDB" id="A0A2S0VX99"/>
<dbReference type="KEGG" id="cate:C2869_21540"/>
<sequence length="305" mass="33853">MFNLPSPLQQINSPLLKQSAVNLWLKRDDLIHSQISGNKLRKLTGYLQQKPQHIISFGGAFSNHLHALAAACQNQQIKLTAIVRGEASQQHNATLTALHNIGANLHFVDRQTYKLRNNADYLAQLQANNPKATIIPEGGYGHLGLHGLATLLNEVRQQLKADYFVCPVGSGTTLAGLCKHKKHHEKLLGICAIKGGEYLAQEVAQLAQRATDDFSLNCDFHFGGFAKIKPELIDFCIEFYQQHNVLLDPVYTSKAMYAVYQLIAQGHFTKQSNIVFIHTGGLQGWQGMIERQLLSNLQINALGLN</sequence>
<evidence type="ECO:0000256" key="5">
    <source>
        <dbReference type="PIRSR" id="PIRSR006278-2"/>
    </source>
</evidence>
<proteinExistence type="inferred from homology"/>
<dbReference type="PIRSF" id="PIRSF006278">
    <property type="entry name" value="ACCD_DCysDesulf"/>
    <property type="match status" value="1"/>
</dbReference>
<feature type="active site" description="Nucleophile" evidence="4">
    <location>
        <position position="62"/>
    </location>
</feature>
<accession>A0A2S0VX99</accession>
<evidence type="ECO:0000259" key="6">
    <source>
        <dbReference type="Pfam" id="PF00291"/>
    </source>
</evidence>
<dbReference type="SUPFAM" id="SSF53686">
    <property type="entry name" value="Tryptophan synthase beta subunit-like PLP-dependent enzymes"/>
    <property type="match status" value="1"/>
</dbReference>